<evidence type="ECO:0000313" key="12">
    <source>
        <dbReference type="Proteomes" id="UP000030645"/>
    </source>
</evidence>
<sequence>MATRKASRLAKSALAAINASKTSTTCAPPVASRARAVAAGSGSASARSVTSISRAQISDIIADQNDVVSAKPSSNVFARKFHSSSPLYYSATSSSQISQNEFTEMAWEGIVGAVDAARASRQQVVESEHLMKALLEQKDGLARRTFAKAGVDNTSVLQATDDFISKQPKVIGDTSGPIMGTHLSSVLDNARKNKKEMGDDFVSVEHLLLALQSDKRFGQQLFKNLQLSEKDLKDAIREVRGSQRVTDQNPEGKYQALEKYGVDLTELARRGKLDPVIGRDDEIRRCIQILSRRTKNNPVIIGEPGVGKTAIAEGLAQRIVRGDVPEPLLNRKLISLDMGSLVAGAKFRGDFEERLKAVLKEVTSSNGQFILFIDEIHTVVGAGATGGAMDAGNLLKPMLGRGELRCIGATTLNEYRKYIEKDPALERRFQQVFCDQPSVEDTISILRGLRERYELHHGVKISDSALVSAAVLADRYITERFLPDKAIDLVDEAAAKLKMEITSKPTELDEIDRSVLKLEMEKLSLKNDTDKASKERLSKLEHDLELLKQKQKELNEQWEREKVLMNRIRSIKEEIDRVNLEMEAAEREYDLNRAAELKYGTLISLQRQLEEAEKNLAEFRKSGKSLLREEVTDLDIAEIVSKWTGIPLSNLRQSEREKLVMLEEVLHKRVVGQDMAVKSVADAIRRSRAGLSDPNRPIASFMFMGPTGVGKTELAKALASYLFNTENALVRIDMSEYMEKHAVSRLVGAPPGYVGYEEGGQLTEVVRRRPYAVVLFDEIEKAHHDVFNILLQLLDDGRITDSQGRTVSFTNCVVIMTSNIGSHLILETLRNTQDSKEAVYEVMKRQVVELARQTFRPEFMNRVDEYIVFQPLDSKEISKIVEIQMNRLKERLSQRKIELHYTKEAVELLGTLGFDPNFGARPVKRVIQQLVENEIAMGILRGDFKEEDSIIVDADVSSKDLPPHNRLHIKKLENGSSMDVLVAND</sequence>
<dbReference type="Gene3D" id="1.10.8.60">
    <property type="match status" value="1"/>
</dbReference>
<dbReference type="InterPro" id="IPR018368">
    <property type="entry name" value="ClpA/B_CS1"/>
</dbReference>
<dbReference type="FunFam" id="3.40.50.300:FF:000025">
    <property type="entry name" value="ATP-dependent Clp protease subunit"/>
    <property type="match status" value="1"/>
</dbReference>
<name>W9QX74_9ROSA</name>
<dbReference type="Pfam" id="PF10431">
    <property type="entry name" value="ClpB_D2-small"/>
    <property type="match status" value="1"/>
</dbReference>
<evidence type="ECO:0000256" key="2">
    <source>
        <dbReference type="ARBA" id="ARBA00022737"/>
    </source>
</evidence>
<dbReference type="Pfam" id="PF07724">
    <property type="entry name" value="AAA_2"/>
    <property type="match status" value="1"/>
</dbReference>
<dbReference type="STRING" id="981085.W9QX74"/>
<evidence type="ECO:0000256" key="5">
    <source>
        <dbReference type="ARBA" id="ARBA00022946"/>
    </source>
</evidence>
<accession>W9QX74</accession>
<dbReference type="Gene3D" id="3.40.50.300">
    <property type="entry name" value="P-loop containing nucleotide triphosphate hydrolases"/>
    <property type="match status" value="3"/>
</dbReference>
<evidence type="ECO:0000256" key="1">
    <source>
        <dbReference type="ARBA" id="ARBA00008675"/>
    </source>
</evidence>
<dbReference type="InterPro" id="IPR036628">
    <property type="entry name" value="Clp_N_dom_sf"/>
</dbReference>
<dbReference type="AlphaFoldDB" id="W9QX74"/>
<dbReference type="PANTHER" id="PTHR11638">
    <property type="entry name" value="ATP-DEPENDENT CLP PROTEASE"/>
    <property type="match status" value="1"/>
</dbReference>
<dbReference type="InterPro" id="IPR019489">
    <property type="entry name" value="Clp_ATPase_C"/>
</dbReference>
<dbReference type="Gene3D" id="1.10.1780.10">
    <property type="entry name" value="Clp, N-terminal domain"/>
    <property type="match status" value="1"/>
</dbReference>
<dbReference type="SMART" id="SM01086">
    <property type="entry name" value="ClpB_D2-small"/>
    <property type="match status" value="1"/>
</dbReference>
<proteinExistence type="inferred from homology"/>
<evidence type="ECO:0000256" key="4">
    <source>
        <dbReference type="ARBA" id="ARBA00022840"/>
    </source>
</evidence>
<dbReference type="FunFam" id="3.40.50.300:FF:000010">
    <property type="entry name" value="Chaperone clpB 1, putative"/>
    <property type="match status" value="1"/>
</dbReference>
<dbReference type="InterPro" id="IPR003959">
    <property type="entry name" value="ATPase_AAA_core"/>
</dbReference>
<gene>
    <name evidence="11" type="ORF">L484_013650</name>
</gene>
<dbReference type="InterPro" id="IPR041546">
    <property type="entry name" value="ClpA/ClpB_AAA_lid"/>
</dbReference>
<keyword evidence="2 7" id="KW-0677">Repeat</keyword>
<evidence type="ECO:0000256" key="7">
    <source>
        <dbReference type="PROSITE-ProRule" id="PRU01251"/>
    </source>
</evidence>
<dbReference type="GO" id="GO:0042026">
    <property type="term" value="P:protein refolding"/>
    <property type="evidence" value="ECO:0007669"/>
    <property type="project" value="InterPro"/>
</dbReference>
<dbReference type="PANTHER" id="PTHR11638:SF86">
    <property type="entry name" value="CHAPERONE PROTEIN CLPB4, MITOCHONDRIAL"/>
    <property type="match status" value="1"/>
</dbReference>
<dbReference type="CDD" id="cd00009">
    <property type="entry name" value="AAA"/>
    <property type="match status" value="1"/>
</dbReference>
<dbReference type="GO" id="GO:0034605">
    <property type="term" value="P:cellular response to heat"/>
    <property type="evidence" value="ECO:0007669"/>
    <property type="project" value="TreeGrafter"/>
</dbReference>
<dbReference type="InterPro" id="IPR003593">
    <property type="entry name" value="AAA+_ATPase"/>
</dbReference>
<organism evidence="11 12">
    <name type="scientific">Morus notabilis</name>
    <dbReference type="NCBI Taxonomy" id="981085"/>
    <lineage>
        <taxon>Eukaryota</taxon>
        <taxon>Viridiplantae</taxon>
        <taxon>Streptophyta</taxon>
        <taxon>Embryophyta</taxon>
        <taxon>Tracheophyta</taxon>
        <taxon>Spermatophyta</taxon>
        <taxon>Magnoliopsida</taxon>
        <taxon>eudicotyledons</taxon>
        <taxon>Gunneridae</taxon>
        <taxon>Pentapetalae</taxon>
        <taxon>rosids</taxon>
        <taxon>fabids</taxon>
        <taxon>Rosales</taxon>
        <taxon>Moraceae</taxon>
        <taxon>Moreae</taxon>
        <taxon>Morus</taxon>
    </lineage>
</organism>
<dbReference type="SUPFAM" id="SSF52540">
    <property type="entry name" value="P-loop containing nucleoside triphosphate hydrolases"/>
    <property type="match status" value="2"/>
</dbReference>
<keyword evidence="4 8" id="KW-0067">ATP-binding</keyword>
<dbReference type="CDD" id="cd19499">
    <property type="entry name" value="RecA-like_ClpB_Hsp104-like"/>
    <property type="match status" value="1"/>
</dbReference>
<dbReference type="InterPro" id="IPR027417">
    <property type="entry name" value="P-loop_NTPase"/>
</dbReference>
<evidence type="ECO:0000256" key="6">
    <source>
        <dbReference type="ARBA" id="ARBA00023186"/>
    </source>
</evidence>
<evidence type="ECO:0000313" key="11">
    <source>
        <dbReference type="EMBL" id="EXB41573.1"/>
    </source>
</evidence>
<dbReference type="eggNOG" id="KOG1051">
    <property type="taxonomic scope" value="Eukaryota"/>
</dbReference>
<evidence type="ECO:0000256" key="8">
    <source>
        <dbReference type="RuleBase" id="RU004432"/>
    </source>
</evidence>
<dbReference type="FunFam" id="3.40.50.300:FF:000120">
    <property type="entry name" value="ATP-dependent chaperone ClpB"/>
    <property type="match status" value="1"/>
</dbReference>
<dbReference type="KEGG" id="mnt:21396817"/>
<keyword evidence="9" id="KW-0175">Coiled coil</keyword>
<dbReference type="GO" id="GO:0016887">
    <property type="term" value="F:ATP hydrolysis activity"/>
    <property type="evidence" value="ECO:0007669"/>
    <property type="project" value="InterPro"/>
</dbReference>
<dbReference type="Pfam" id="PF17871">
    <property type="entry name" value="AAA_lid_9"/>
    <property type="match status" value="1"/>
</dbReference>
<dbReference type="Pfam" id="PF02861">
    <property type="entry name" value="Clp_N"/>
    <property type="match status" value="1"/>
</dbReference>
<dbReference type="PROSITE" id="PS00870">
    <property type="entry name" value="CLPAB_1"/>
    <property type="match status" value="1"/>
</dbReference>
<feature type="domain" description="Clp R" evidence="10">
    <location>
        <begin position="97"/>
        <end position="242"/>
    </location>
</feature>
<dbReference type="Proteomes" id="UP000030645">
    <property type="component" value="Unassembled WGS sequence"/>
</dbReference>
<dbReference type="InterPro" id="IPR017730">
    <property type="entry name" value="Chaperonin_ClpB"/>
</dbReference>
<evidence type="ECO:0000256" key="3">
    <source>
        <dbReference type="ARBA" id="ARBA00022741"/>
    </source>
</evidence>
<reference evidence="12" key="1">
    <citation type="submission" date="2013-01" db="EMBL/GenBank/DDBJ databases">
        <title>Draft Genome Sequence of a Mulberry Tree, Morus notabilis C.K. Schneid.</title>
        <authorList>
            <person name="He N."/>
            <person name="Zhao S."/>
        </authorList>
    </citation>
    <scope>NUCLEOTIDE SEQUENCE</scope>
</reference>
<dbReference type="NCBIfam" id="TIGR03346">
    <property type="entry name" value="chaperone_ClpB"/>
    <property type="match status" value="1"/>
</dbReference>
<protein>
    <submittedName>
        <fullName evidence="11">Chaperone protein</fullName>
    </submittedName>
</protein>
<keyword evidence="5" id="KW-0809">Transit peptide</keyword>
<dbReference type="PROSITE" id="PS51903">
    <property type="entry name" value="CLP_R"/>
    <property type="match status" value="1"/>
</dbReference>
<keyword evidence="3 8" id="KW-0547">Nucleotide-binding</keyword>
<dbReference type="InterPro" id="IPR050130">
    <property type="entry name" value="ClpA_ClpB"/>
</dbReference>
<dbReference type="InterPro" id="IPR028299">
    <property type="entry name" value="ClpA/B_CS2"/>
</dbReference>
<dbReference type="SMART" id="SM00382">
    <property type="entry name" value="AAA"/>
    <property type="match status" value="2"/>
</dbReference>
<dbReference type="GO" id="GO:0005737">
    <property type="term" value="C:cytoplasm"/>
    <property type="evidence" value="ECO:0007669"/>
    <property type="project" value="InterPro"/>
</dbReference>
<dbReference type="PRINTS" id="PR00300">
    <property type="entry name" value="CLPPROTEASEA"/>
</dbReference>
<keyword evidence="6 8" id="KW-0143">Chaperone</keyword>
<dbReference type="PROSITE" id="PS00871">
    <property type="entry name" value="CLPAB_2"/>
    <property type="match status" value="1"/>
</dbReference>
<dbReference type="InterPro" id="IPR001270">
    <property type="entry name" value="ClpA/B"/>
</dbReference>
<dbReference type="GO" id="GO:0005524">
    <property type="term" value="F:ATP binding"/>
    <property type="evidence" value="ECO:0007669"/>
    <property type="project" value="UniProtKB-KW"/>
</dbReference>
<evidence type="ECO:0000256" key="9">
    <source>
        <dbReference type="SAM" id="Coils"/>
    </source>
</evidence>
<dbReference type="InterPro" id="IPR004176">
    <property type="entry name" value="Clp_R_N"/>
</dbReference>
<dbReference type="Pfam" id="PF00004">
    <property type="entry name" value="AAA"/>
    <property type="match status" value="1"/>
</dbReference>
<comment type="similarity">
    <text evidence="1 8">Belongs to the ClpA/ClpB family.</text>
</comment>
<keyword evidence="12" id="KW-1185">Reference proteome</keyword>
<evidence type="ECO:0000259" key="10">
    <source>
        <dbReference type="PROSITE" id="PS51903"/>
    </source>
</evidence>
<dbReference type="SUPFAM" id="SSF81923">
    <property type="entry name" value="Double Clp-N motif"/>
    <property type="match status" value="1"/>
</dbReference>
<dbReference type="FunFam" id="1.10.8.60:FF:000017">
    <property type="entry name" value="ATP-dependent chaperone ClpB"/>
    <property type="match status" value="1"/>
</dbReference>
<dbReference type="OrthoDB" id="47330at2759"/>
<feature type="coiled-coil region" evidence="9">
    <location>
        <begin position="530"/>
        <end position="629"/>
    </location>
</feature>
<dbReference type="EMBL" id="KE343797">
    <property type="protein sequence ID" value="EXB41573.1"/>
    <property type="molecule type" value="Genomic_DNA"/>
</dbReference>
<dbReference type="FunFam" id="1.10.1780.10:FF:000006">
    <property type="entry name" value="Chaperone protein ClpB3, chloroplastic"/>
    <property type="match status" value="1"/>
</dbReference>